<evidence type="ECO:0000259" key="8">
    <source>
        <dbReference type="Pfam" id="PF02782"/>
    </source>
</evidence>
<dbReference type="PIRSF" id="PIRSF000538">
    <property type="entry name" value="GlpK"/>
    <property type="match status" value="1"/>
</dbReference>
<keyword evidence="10" id="KW-1185">Reference proteome</keyword>
<keyword evidence="3" id="KW-0547">Nucleotide-binding</keyword>
<dbReference type="PANTHER" id="PTHR10196">
    <property type="entry name" value="SUGAR KINASE"/>
    <property type="match status" value="1"/>
</dbReference>
<dbReference type="InterPro" id="IPR018484">
    <property type="entry name" value="FGGY_N"/>
</dbReference>
<evidence type="ECO:0000259" key="7">
    <source>
        <dbReference type="Pfam" id="PF00370"/>
    </source>
</evidence>
<dbReference type="Proteomes" id="UP001262410">
    <property type="component" value="Unassembled WGS sequence"/>
</dbReference>
<gene>
    <name evidence="9" type="ORF">E9232_005757</name>
</gene>
<feature type="domain" description="Carbohydrate kinase FGGY C-terminal" evidence="8">
    <location>
        <begin position="259"/>
        <end position="439"/>
    </location>
</feature>
<dbReference type="Gene3D" id="3.30.420.40">
    <property type="match status" value="2"/>
</dbReference>
<evidence type="ECO:0000256" key="6">
    <source>
        <dbReference type="SAM" id="MobiDB-lite"/>
    </source>
</evidence>
<sequence>MPAPLILAIDQGTSSTKALLVDSAGAVVARGMAPLGESHPRPGWVEQDPAAIWDSVRAAVAACLDGQDPHRVAAVGFSTQRESLVMWDRRTGEALSPLISWQDQRTGPVCEALRTPGTEALVRRRSGLPLDPMFSAAKAKWLLDTLDPDRARAKAGEICLGTIDAWLLSRFGGDAVTEAGNASRTQLLDVRRAAWDPDLLALFGVPEAALPRVVSSTGPFPAVRGLGPLPDGVPVTAVLGDSHAALFAHGAFVPGQIKATTGTGSSVMGLVDDADALDPGLCLTIAWSVDGPALAAEGNIRAAGSTLRWVADLLGLSTQDLADLAANASSDGVFLVPGFNGLGAPWWDVNAVGLLAGFSLGTGRAAVARAALESIPHQIADVVEAIDRSVGRVHALHVDGGPTRNPVLMQLLSDLAGCEVLRSDTAELSALGAAHLAGLGAGLWSWDDLKALPRDRHGFVPVMPAERRGTERDGWRQAVRRASGKPPETAGR</sequence>
<protein>
    <submittedName>
        <fullName evidence="9">Glycerol kinase</fullName>
        <ecNumber evidence="9">2.7.1.30</ecNumber>
    </submittedName>
</protein>
<dbReference type="EC" id="2.7.1.30" evidence="9"/>
<dbReference type="InterPro" id="IPR018485">
    <property type="entry name" value="FGGY_C"/>
</dbReference>
<dbReference type="InterPro" id="IPR043129">
    <property type="entry name" value="ATPase_NBD"/>
</dbReference>
<dbReference type="GO" id="GO:0004370">
    <property type="term" value="F:glycerol kinase activity"/>
    <property type="evidence" value="ECO:0007669"/>
    <property type="project" value="UniProtKB-EC"/>
</dbReference>
<evidence type="ECO:0000256" key="3">
    <source>
        <dbReference type="ARBA" id="ARBA00022741"/>
    </source>
</evidence>
<comment type="similarity">
    <text evidence="1">Belongs to the FGGY kinase family.</text>
</comment>
<proteinExistence type="inferred from homology"/>
<evidence type="ECO:0000313" key="9">
    <source>
        <dbReference type="EMBL" id="MDR6293207.1"/>
    </source>
</evidence>
<dbReference type="EMBL" id="JAVDPW010000011">
    <property type="protein sequence ID" value="MDR6293207.1"/>
    <property type="molecule type" value="Genomic_DNA"/>
</dbReference>
<feature type="domain" description="Carbohydrate kinase FGGY N-terminal" evidence="7">
    <location>
        <begin position="6"/>
        <end position="247"/>
    </location>
</feature>
<evidence type="ECO:0000313" key="10">
    <source>
        <dbReference type="Proteomes" id="UP001262410"/>
    </source>
</evidence>
<keyword evidence="5" id="KW-0067">ATP-binding</keyword>
<reference evidence="9 10" key="1">
    <citation type="submission" date="2023-07" db="EMBL/GenBank/DDBJ databases">
        <title>Sorghum-associated microbial communities from plants grown in Nebraska, USA.</title>
        <authorList>
            <person name="Schachtman D."/>
        </authorList>
    </citation>
    <scope>NUCLEOTIDE SEQUENCE [LARGE SCALE GENOMIC DNA]</scope>
    <source>
        <strain evidence="9 10">584</strain>
    </source>
</reference>
<dbReference type="CDD" id="cd07769">
    <property type="entry name" value="ASKHA_NBD_FGGY_GK"/>
    <property type="match status" value="1"/>
</dbReference>
<dbReference type="Pfam" id="PF02782">
    <property type="entry name" value="FGGY_C"/>
    <property type="match status" value="1"/>
</dbReference>
<keyword evidence="4 9" id="KW-0418">Kinase</keyword>
<dbReference type="SUPFAM" id="SSF53067">
    <property type="entry name" value="Actin-like ATPase domain"/>
    <property type="match status" value="2"/>
</dbReference>
<evidence type="ECO:0000256" key="4">
    <source>
        <dbReference type="ARBA" id="ARBA00022777"/>
    </source>
</evidence>
<comment type="caution">
    <text evidence="9">The sequence shown here is derived from an EMBL/GenBank/DDBJ whole genome shotgun (WGS) entry which is preliminary data.</text>
</comment>
<dbReference type="PANTHER" id="PTHR10196:SF69">
    <property type="entry name" value="GLYCEROL KINASE"/>
    <property type="match status" value="1"/>
</dbReference>
<evidence type="ECO:0000256" key="5">
    <source>
        <dbReference type="ARBA" id="ARBA00022840"/>
    </source>
</evidence>
<keyword evidence="2 9" id="KW-0808">Transferase</keyword>
<dbReference type="Pfam" id="PF00370">
    <property type="entry name" value="FGGY_N"/>
    <property type="match status" value="1"/>
</dbReference>
<dbReference type="InterPro" id="IPR000577">
    <property type="entry name" value="Carb_kinase_FGGY"/>
</dbReference>
<feature type="region of interest" description="Disordered" evidence="6">
    <location>
        <begin position="467"/>
        <end position="492"/>
    </location>
</feature>
<name>A0ABU1JX57_9PROT</name>
<evidence type="ECO:0000256" key="2">
    <source>
        <dbReference type="ARBA" id="ARBA00022679"/>
    </source>
</evidence>
<organism evidence="9 10">
    <name type="scientific">Inquilinus ginsengisoli</name>
    <dbReference type="NCBI Taxonomy" id="363840"/>
    <lineage>
        <taxon>Bacteria</taxon>
        <taxon>Pseudomonadati</taxon>
        <taxon>Pseudomonadota</taxon>
        <taxon>Alphaproteobacteria</taxon>
        <taxon>Rhodospirillales</taxon>
        <taxon>Rhodospirillaceae</taxon>
        <taxon>Inquilinus</taxon>
    </lineage>
</organism>
<evidence type="ECO:0000256" key="1">
    <source>
        <dbReference type="ARBA" id="ARBA00009156"/>
    </source>
</evidence>
<accession>A0ABU1JX57</accession>
<dbReference type="RefSeq" id="WP_309799973.1">
    <property type="nucleotide sequence ID" value="NZ_JAVDPW010000011.1"/>
</dbReference>